<dbReference type="SUPFAM" id="SSF52047">
    <property type="entry name" value="RNI-like"/>
    <property type="match status" value="1"/>
</dbReference>
<proteinExistence type="predicted"/>
<gene>
    <name evidence="1" type="ORF">Poli38472_013721</name>
</gene>
<accession>A0A8K1FK07</accession>
<evidence type="ECO:0000313" key="2">
    <source>
        <dbReference type="Proteomes" id="UP000794436"/>
    </source>
</evidence>
<name>A0A8K1FK07_PYTOL</name>
<dbReference type="OrthoDB" id="93140at2759"/>
<keyword evidence="2" id="KW-1185">Reference proteome</keyword>
<dbReference type="AlphaFoldDB" id="A0A8K1FK07"/>
<sequence length="723" mass="81520">MEEDAALAALLEPWWRVFPHGYLIIRSNNDAFDFCKRLYALELPLCEPNDQPEATWRRYCEAMEILLLASMVKPLAFREMMWSKCTSLEGLSAEWFEHDAILPCRLCVEVDDNLRPWQLHALTALLSPPPHRCEAFEATRATLIKMARTNGLSLDRLVIPVAVTLGLEEQRHALPFLERLVDLQRQRLDDESRDDSPVYPFATEGVDYAVDTSFVSSPFVDITERLKSTPEMRLHCLKHSARVPEAKPDDITTRRVLLWRWAVAATGLSNDRTVIPDNTLQASGVQLTGSYRLECNDVSAESFPGLFSSMMHSKDVHELRLAFSLTPTSGASAFKWCWLIYALFNQAVSHSITSLIIDDTDIQLDDMTKVRELVRSPWPLNVLLDPECEVQLGAALVCASSEPLPTQVTLRPGAQIYLDPQSDTNPLTVTSNATTFDVMHTFKERFDIFVPGYGQCWVRHEDVETEISMCEGNAPNRWKLKTHSITKLSISLNYARSDDRKRGIRMLLKLIGRPITHLCLSISFGGVLDPLDLDHVLAYCPNLVHLSVSNVAVNSLQDIAAAYASGRCRVSELSLQQCKVRDWSNISRFIETLADPTTPIATTLRQFSLSLNRTASPITEEILEAFLAMLETNKRLRVLKLTVWRDQFDRFSRRFAVFNGQSIRYRVPVRVKCALLSVVKHAHCIDAASGEGPAVGRLDHLALSKILFLASDWAMRSVVLKAV</sequence>
<dbReference type="Proteomes" id="UP000794436">
    <property type="component" value="Unassembled WGS sequence"/>
</dbReference>
<protein>
    <submittedName>
        <fullName evidence="1">Uncharacterized protein</fullName>
    </submittedName>
</protein>
<dbReference type="EMBL" id="SPLM01000077">
    <property type="protein sequence ID" value="TMW61258.1"/>
    <property type="molecule type" value="Genomic_DNA"/>
</dbReference>
<dbReference type="InterPro" id="IPR032675">
    <property type="entry name" value="LRR_dom_sf"/>
</dbReference>
<dbReference type="Gene3D" id="3.80.10.10">
    <property type="entry name" value="Ribonuclease Inhibitor"/>
    <property type="match status" value="1"/>
</dbReference>
<organism evidence="1 2">
    <name type="scientific">Pythium oligandrum</name>
    <name type="common">Mycoparasitic fungus</name>
    <dbReference type="NCBI Taxonomy" id="41045"/>
    <lineage>
        <taxon>Eukaryota</taxon>
        <taxon>Sar</taxon>
        <taxon>Stramenopiles</taxon>
        <taxon>Oomycota</taxon>
        <taxon>Peronosporomycetes</taxon>
        <taxon>Pythiales</taxon>
        <taxon>Pythiaceae</taxon>
        <taxon>Pythium</taxon>
    </lineage>
</organism>
<reference evidence="1" key="1">
    <citation type="submission" date="2019-03" db="EMBL/GenBank/DDBJ databases">
        <title>Long read genome sequence of the mycoparasitic Pythium oligandrum ATCC 38472 isolated from sugarbeet rhizosphere.</title>
        <authorList>
            <person name="Gaulin E."/>
        </authorList>
    </citation>
    <scope>NUCLEOTIDE SEQUENCE</scope>
    <source>
        <strain evidence="1">ATCC 38472_TT</strain>
    </source>
</reference>
<comment type="caution">
    <text evidence="1">The sequence shown here is derived from an EMBL/GenBank/DDBJ whole genome shotgun (WGS) entry which is preliminary data.</text>
</comment>
<evidence type="ECO:0000313" key="1">
    <source>
        <dbReference type="EMBL" id="TMW61258.1"/>
    </source>
</evidence>